<reference evidence="2" key="1">
    <citation type="journal article" date="2014" name="Int. J. Syst. Evol. Microbiol.">
        <title>Complete genome sequence of Corynebacterium casei LMG S-19264T (=DSM 44701T), isolated from a smear-ripened cheese.</title>
        <authorList>
            <consortium name="US DOE Joint Genome Institute (JGI-PGF)"/>
            <person name="Walter F."/>
            <person name="Albersmeier A."/>
            <person name="Kalinowski J."/>
            <person name="Ruckert C."/>
        </authorList>
    </citation>
    <scope>NUCLEOTIDE SEQUENCE</scope>
    <source>
        <strain evidence="2">JCM 4386</strain>
    </source>
</reference>
<dbReference type="Proteomes" id="UP000606194">
    <property type="component" value="Unassembled WGS sequence"/>
</dbReference>
<keyword evidence="1" id="KW-0472">Membrane</keyword>
<reference evidence="2" key="2">
    <citation type="submission" date="2020-09" db="EMBL/GenBank/DDBJ databases">
        <authorList>
            <person name="Sun Q."/>
            <person name="Ohkuma M."/>
        </authorList>
    </citation>
    <scope>NUCLEOTIDE SEQUENCE</scope>
    <source>
        <strain evidence="2">JCM 4386</strain>
    </source>
</reference>
<organism evidence="2 3">
    <name type="scientific">Streptomyces humidus</name>
    <dbReference type="NCBI Taxonomy" id="52259"/>
    <lineage>
        <taxon>Bacteria</taxon>
        <taxon>Bacillati</taxon>
        <taxon>Actinomycetota</taxon>
        <taxon>Actinomycetes</taxon>
        <taxon>Kitasatosporales</taxon>
        <taxon>Streptomycetaceae</taxon>
        <taxon>Streptomyces</taxon>
    </lineage>
</organism>
<dbReference type="EMBL" id="BMTL01000016">
    <property type="protein sequence ID" value="GGR97289.1"/>
    <property type="molecule type" value="Genomic_DNA"/>
</dbReference>
<evidence type="ECO:0000256" key="1">
    <source>
        <dbReference type="SAM" id="Phobius"/>
    </source>
</evidence>
<dbReference type="AlphaFoldDB" id="A0A918FXE3"/>
<name>A0A918FXE3_9ACTN</name>
<keyword evidence="3" id="KW-1185">Reference proteome</keyword>
<evidence type="ECO:0000313" key="2">
    <source>
        <dbReference type="EMBL" id="GGR97289.1"/>
    </source>
</evidence>
<dbReference type="RefSeq" id="WP_190150670.1">
    <property type="nucleotide sequence ID" value="NZ_BMTL01000016.1"/>
</dbReference>
<evidence type="ECO:0000313" key="3">
    <source>
        <dbReference type="Proteomes" id="UP000606194"/>
    </source>
</evidence>
<sequence>MSIAARHVTALMRQIAMRDAIELVHPFAEFQTLGALAYIAECYGFRYSNVRLVGKHRILHVQLVRDLDPAARQRAAANVAAFPDPGPDRPVPGMYLGSLTPVPEARADVDLITALIRYDAFGAAANRRQLQFVGWGSGALFLLMAALTGVYAVLLPLAVLMPAFVLGALRVNRMRRAKLARQLAAAGCTPVRDGAGVERYVRPAPTPYGTPYGTPQGF</sequence>
<feature type="transmembrane region" description="Helical" evidence="1">
    <location>
        <begin position="153"/>
        <end position="171"/>
    </location>
</feature>
<accession>A0A918FXE3</accession>
<keyword evidence="1" id="KW-0812">Transmembrane</keyword>
<comment type="caution">
    <text evidence="2">The sequence shown here is derived from an EMBL/GenBank/DDBJ whole genome shotgun (WGS) entry which is preliminary data.</text>
</comment>
<protein>
    <submittedName>
        <fullName evidence="2">Uncharacterized protein</fullName>
    </submittedName>
</protein>
<keyword evidence="1" id="KW-1133">Transmembrane helix</keyword>
<proteinExistence type="predicted"/>
<gene>
    <name evidence="2" type="ORF">GCM10010269_40120</name>
</gene>